<sequence length="175" mass="19053">MDRSQKEQLVAEFGDIFKKAQSGVLVDYQGIGVESLTSLRKSLFAQGSRVRVIKNTLAKIASKGTPYEALSKEFVQTRAIVYTEKDAVSQAKVMTEAVKTNDKLKIVAGLLVTGGQGKLLSAKDVDALSKLPSREELLTKLLFVMNAPATNFVRTLNEVPTSFVRCVKAIAESKS</sequence>
<reference evidence="7 8" key="1">
    <citation type="journal article" date="2016" name="Nat. Commun.">
        <title>Thousands of microbial genomes shed light on interconnected biogeochemical processes in an aquifer system.</title>
        <authorList>
            <person name="Anantharaman K."/>
            <person name="Brown C.T."/>
            <person name="Hug L.A."/>
            <person name="Sharon I."/>
            <person name="Castelle C.J."/>
            <person name="Probst A.J."/>
            <person name="Thomas B.C."/>
            <person name="Singh A."/>
            <person name="Wilkins M.J."/>
            <person name="Karaoz U."/>
            <person name="Brodie E.L."/>
            <person name="Williams K.H."/>
            <person name="Hubbard S.S."/>
            <person name="Banfield J.F."/>
        </authorList>
    </citation>
    <scope>NUCLEOTIDE SEQUENCE [LARGE SCALE GENOMIC DNA]</scope>
</reference>
<dbReference type="GO" id="GO:0070180">
    <property type="term" value="F:large ribosomal subunit rRNA binding"/>
    <property type="evidence" value="ECO:0007669"/>
    <property type="project" value="UniProtKB-UniRule"/>
</dbReference>
<dbReference type="HAMAP" id="MF_00362">
    <property type="entry name" value="Ribosomal_uL10"/>
    <property type="match status" value="1"/>
</dbReference>
<gene>
    <name evidence="6" type="primary">rplJ</name>
    <name evidence="7" type="ORF">A2557_05090</name>
</gene>
<evidence type="ECO:0000256" key="4">
    <source>
        <dbReference type="ARBA" id="ARBA00023274"/>
    </source>
</evidence>
<dbReference type="AlphaFoldDB" id="A0A1F6GVF3"/>
<comment type="caution">
    <text evidence="7">The sequence shown here is derived from an EMBL/GenBank/DDBJ whole genome shotgun (WGS) entry which is preliminary data.</text>
</comment>
<dbReference type="InterPro" id="IPR047865">
    <property type="entry name" value="Ribosomal_uL10_bac_type"/>
</dbReference>
<dbReference type="GO" id="GO:0006412">
    <property type="term" value="P:translation"/>
    <property type="evidence" value="ECO:0007669"/>
    <property type="project" value="UniProtKB-UniRule"/>
</dbReference>
<dbReference type="Proteomes" id="UP000177583">
    <property type="component" value="Unassembled WGS sequence"/>
</dbReference>
<dbReference type="Gene3D" id="3.30.70.1730">
    <property type="match status" value="1"/>
</dbReference>
<proteinExistence type="inferred from homology"/>
<keyword evidence="6" id="KW-0699">rRNA-binding</keyword>
<keyword evidence="3 6" id="KW-0689">Ribosomal protein</keyword>
<organism evidence="7 8">
    <name type="scientific">Candidatus Lambdaproteobacteria bacterium RIFOXYD2_FULL_56_26</name>
    <dbReference type="NCBI Taxonomy" id="1817773"/>
    <lineage>
        <taxon>Bacteria</taxon>
        <taxon>Pseudomonadati</taxon>
        <taxon>Pseudomonadota</taxon>
        <taxon>Candidatus Lambdaproteobacteria</taxon>
    </lineage>
</organism>
<evidence type="ECO:0000256" key="5">
    <source>
        <dbReference type="ARBA" id="ARBA00035202"/>
    </source>
</evidence>
<accession>A0A1F6GVF3</accession>
<dbReference type="GO" id="GO:0005840">
    <property type="term" value="C:ribosome"/>
    <property type="evidence" value="ECO:0007669"/>
    <property type="project" value="UniProtKB-KW"/>
</dbReference>
<protein>
    <recommendedName>
        <fullName evidence="5 6">Large ribosomal subunit protein uL10</fullName>
    </recommendedName>
</protein>
<dbReference type="InterPro" id="IPR001790">
    <property type="entry name" value="Ribosomal_uL10"/>
</dbReference>
<comment type="function">
    <text evidence="1 6">Forms part of the ribosomal stalk, playing a central role in the interaction of the ribosome with GTP-bound translation factors.</text>
</comment>
<evidence type="ECO:0000256" key="1">
    <source>
        <dbReference type="ARBA" id="ARBA00002633"/>
    </source>
</evidence>
<evidence type="ECO:0000256" key="2">
    <source>
        <dbReference type="ARBA" id="ARBA00008889"/>
    </source>
</evidence>
<dbReference type="Pfam" id="PF00466">
    <property type="entry name" value="Ribosomal_L10"/>
    <property type="match status" value="1"/>
</dbReference>
<comment type="similarity">
    <text evidence="2 6">Belongs to the universal ribosomal protein uL10 family.</text>
</comment>
<evidence type="ECO:0000256" key="6">
    <source>
        <dbReference type="HAMAP-Rule" id="MF_00362"/>
    </source>
</evidence>
<keyword evidence="6" id="KW-0694">RNA-binding</keyword>
<dbReference type="InterPro" id="IPR043141">
    <property type="entry name" value="Ribosomal_uL10-like_sf"/>
</dbReference>
<dbReference type="EMBL" id="MFNF01000024">
    <property type="protein sequence ID" value="OGH02166.1"/>
    <property type="molecule type" value="Genomic_DNA"/>
</dbReference>
<name>A0A1F6GVF3_9PROT</name>
<dbReference type="PANTHER" id="PTHR11560">
    <property type="entry name" value="39S RIBOSOMAL PROTEIN L10, MITOCHONDRIAL"/>
    <property type="match status" value="1"/>
</dbReference>
<dbReference type="Gene3D" id="6.10.250.290">
    <property type="match status" value="1"/>
</dbReference>
<dbReference type="CDD" id="cd05797">
    <property type="entry name" value="Ribosomal_L10"/>
    <property type="match status" value="1"/>
</dbReference>
<evidence type="ECO:0000313" key="8">
    <source>
        <dbReference type="Proteomes" id="UP000177583"/>
    </source>
</evidence>
<evidence type="ECO:0000313" key="7">
    <source>
        <dbReference type="EMBL" id="OGH02166.1"/>
    </source>
</evidence>
<evidence type="ECO:0000256" key="3">
    <source>
        <dbReference type="ARBA" id="ARBA00022980"/>
    </source>
</evidence>
<dbReference type="GO" id="GO:1990904">
    <property type="term" value="C:ribonucleoprotein complex"/>
    <property type="evidence" value="ECO:0007669"/>
    <property type="project" value="UniProtKB-KW"/>
</dbReference>
<dbReference type="NCBIfam" id="NF000955">
    <property type="entry name" value="PRK00099.1-1"/>
    <property type="match status" value="1"/>
</dbReference>
<dbReference type="InterPro" id="IPR022973">
    <property type="entry name" value="Ribosomal_uL10_bac"/>
</dbReference>
<dbReference type="SUPFAM" id="SSF160369">
    <property type="entry name" value="Ribosomal protein L10-like"/>
    <property type="match status" value="1"/>
</dbReference>
<comment type="subunit">
    <text evidence="6">Part of the ribosomal stalk of the 50S ribosomal subunit. The N-terminus interacts with L11 and the large rRNA to form the base of the stalk. The C-terminus forms an elongated spine to which L12 dimers bind in a sequential fashion forming a multimeric L10(L12)X complex.</text>
</comment>
<keyword evidence="4 6" id="KW-0687">Ribonucleoprotein</keyword>